<organism evidence="1 2">
    <name type="scientific">Lithospermum erythrorhizon</name>
    <name type="common">Purple gromwell</name>
    <name type="synonym">Lithospermum officinale var. erythrorhizon</name>
    <dbReference type="NCBI Taxonomy" id="34254"/>
    <lineage>
        <taxon>Eukaryota</taxon>
        <taxon>Viridiplantae</taxon>
        <taxon>Streptophyta</taxon>
        <taxon>Embryophyta</taxon>
        <taxon>Tracheophyta</taxon>
        <taxon>Spermatophyta</taxon>
        <taxon>Magnoliopsida</taxon>
        <taxon>eudicotyledons</taxon>
        <taxon>Gunneridae</taxon>
        <taxon>Pentapetalae</taxon>
        <taxon>asterids</taxon>
        <taxon>lamiids</taxon>
        <taxon>Boraginales</taxon>
        <taxon>Boraginaceae</taxon>
        <taxon>Boraginoideae</taxon>
        <taxon>Lithospermeae</taxon>
        <taxon>Lithospermum</taxon>
    </lineage>
</organism>
<accession>A0AAV3PMS9</accession>
<comment type="caution">
    <text evidence="1">The sequence shown here is derived from an EMBL/GenBank/DDBJ whole genome shotgun (WGS) entry which is preliminary data.</text>
</comment>
<name>A0AAV3PMS9_LITER</name>
<dbReference type="Proteomes" id="UP001454036">
    <property type="component" value="Unassembled WGS sequence"/>
</dbReference>
<keyword evidence="2" id="KW-1185">Reference proteome</keyword>
<evidence type="ECO:0000313" key="1">
    <source>
        <dbReference type="EMBL" id="GAA0153010.1"/>
    </source>
</evidence>
<dbReference type="EMBL" id="BAABME010002097">
    <property type="protein sequence ID" value="GAA0153010.1"/>
    <property type="molecule type" value="Genomic_DNA"/>
</dbReference>
<protein>
    <submittedName>
        <fullName evidence="1">Uncharacterized protein</fullName>
    </submittedName>
</protein>
<sequence length="124" mass="14136">MVIGSLALSGCLTQWPIEISKFDLTYAKQTSIKAQALADFIMESTARPPHVINALSSEERDLPMWNYMLMGCEMIKGQQDLNMRFQSNHDEICPEVIMGVKDQHEEGITKLVLEEPEDWRTHIA</sequence>
<proteinExistence type="predicted"/>
<reference evidence="1 2" key="1">
    <citation type="submission" date="2024-01" db="EMBL/GenBank/DDBJ databases">
        <title>The complete chloroplast genome sequence of Lithospermum erythrorhizon: insights into the phylogenetic relationship among Boraginaceae species and the maternal lineages of purple gromwells.</title>
        <authorList>
            <person name="Okada T."/>
            <person name="Watanabe K."/>
        </authorList>
    </citation>
    <scope>NUCLEOTIDE SEQUENCE [LARGE SCALE GENOMIC DNA]</scope>
</reference>
<evidence type="ECO:0000313" key="2">
    <source>
        <dbReference type="Proteomes" id="UP001454036"/>
    </source>
</evidence>
<dbReference type="AlphaFoldDB" id="A0AAV3PMS9"/>
<gene>
    <name evidence="1" type="ORF">LIER_11347</name>
</gene>